<dbReference type="Proteomes" id="UP000323506">
    <property type="component" value="Chromosome D07"/>
</dbReference>
<reference evidence="1 2" key="1">
    <citation type="submission" date="2019-06" db="EMBL/GenBank/DDBJ databases">
        <title>WGS assembly of Gossypium darwinii.</title>
        <authorList>
            <person name="Chen Z.J."/>
            <person name="Sreedasyam A."/>
            <person name="Ando A."/>
            <person name="Song Q."/>
            <person name="De L."/>
            <person name="Hulse-Kemp A."/>
            <person name="Ding M."/>
            <person name="Ye W."/>
            <person name="Kirkbride R."/>
            <person name="Jenkins J."/>
            <person name="Plott C."/>
            <person name="Lovell J."/>
            <person name="Lin Y.-M."/>
            <person name="Vaughn R."/>
            <person name="Liu B."/>
            <person name="Li W."/>
            <person name="Simpson S."/>
            <person name="Scheffler B."/>
            <person name="Saski C."/>
            <person name="Grover C."/>
            <person name="Hu G."/>
            <person name="Conover J."/>
            <person name="Carlson J."/>
            <person name="Shu S."/>
            <person name="Boston L."/>
            <person name="Williams M."/>
            <person name="Peterson D."/>
            <person name="Mcgee K."/>
            <person name="Jones D."/>
            <person name="Wendel J."/>
            <person name="Stelly D."/>
            <person name="Grimwood J."/>
            <person name="Schmutz J."/>
        </authorList>
    </citation>
    <scope>NUCLEOTIDE SEQUENCE [LARGE SCALE GENOMIC DNA]</scope>
    <source>
        <strain evidence="1">1808015.09</strain>
    </source>
</reference>
<dbReference type="SUPFAM" id="SSF56219">
    <property type="entry name" value="DNase I-like"/>
    <property type="match status" value="1"/>
</dbReference>
<protein>
    <recommendedName>
        <fullName evidence="3">Endonuclease/exonuclease/phosphatase domain-containing protein</fullName>
    </recommendedName>
</protein>
<dbReference type="EMBL" id="CM017707">
    <property type="protein sequence ID" value="TYG62039.1"/>
    <property type="molecule type" value="Genomic_DNA"/>
</dbReference>
<dbReference type="AlphaFoldDB" id="A0A5D2BYD2"/>
<evidence type="ECO:0000313" key="1">
    <source>
        <dbReference type="EMBL" id="TYG62039.1"/>
    </source>
</evidence>
<name>A0A5D2BYD2_GOSDA</name>
<sequence length="129" mass="15146">MESLEKIRGYGDYNELLYSFEKVGVVPREERRMKAFRKALDDCQLGDMGYSRNCFTCEQGNLPKTNIRELLDKGVTNNDWLSMFPHAKIKHLPNSFSDHYPILLSTVSEKKRNKATNFKFEAWWTMESL</sequence>
<organism evidence="1 2">
    <name type="scientific">Gossypium darwinii</name>
    <name type="common">Darwin's cotton</name>
    <name type="synonym">Gossypium barbadense var. darwinii</name>
    <dbReference type="NCBI Taxonomy" id="34276"/>
    <lineage>
        <taxon>Eukaryota</taxon>
        <taxon>Viridiplantae</taxon>
        <taxon>Streptophyta</taxon>
        <taxon>Embryophyta</taxon>
        <taxon>Tracheophyta</taxon>
        <taxon>Spermatophyta</taxon>
        <taxon>Magnoliopsida</taxon>
        <taxon>eudicotyledons</taxon>
        <taxon>Gunneridae</taxon>
        <taxon>Pentapetalae</taxon>
        <taxon>rosids</taxon>
        <taxon>malvids</taxon>
        <taxon>Malvales</taxon>
        <taxon>Malvaceae</taxon>
        <taxon>Malvoideae</taxon>
        <taxon>Gossypium</taxon>
    </lineage>
</organism>
<accession>A0A5D2BYD2</accession>
<proteinExistence type="predicted"/>
<dbReference type="Gene3D" id="3.60.10.10">
    <property type="entry name" value="Endonuclease/exonuclease/phosphatase"/>
    <property type="match status" value="1"/>
</dbReference>
<dbReference type="InterPro" id="IPR036691">
    <property type="entry name" value="Endo/exonu/phosph_ase_sf"/>
</dbReference>
<keyword evidence="2" id="KW-1185">Reference proteome</keyword>
<gene>
    <name evidence="1" type="ORF">ES288_D07G196200v1</name>
</gene>
<dbReference type="PANTHER" id="PTHR33710:SF62">
    <property type="entry name" value="DUF4283 DOMAIN PROTEIN"/>
    <property type="match status" value="1"/>
</dbReference>
<dbReference type="PANTHER" id="PTHR33710">
    <property type="entry name" value="BNAC02G09200D PROTEIN"/>
    <property type="match status" value="1"/>
</dbReference>
<evidence type="ECO:0008006" key="3">
    <source>
        <dbReference type="Google" id="ProtNLM"/>
    </source>
</evidence>
<evidence type="ECO:0000313" key="2">
    <source>
        <dbReference type="Proteomes" id="UP000323506"/>
    </source>
</evidence>